<evidence type="ECO:0000313" key="2">
    <source>
        <dbReference type="Proteomes" id="UP000315700"/>
    </source>
</evidence>
<name>A0A517S9J3_9PLAN</name>
<dbReference type="Proteomes" id="UP000315700">
    <property type="component" value="Chromosome"/>
</dbReference>
<organism evidence="1 2">
    <name type="scientific">Caulifigura coniformis</name>
    <dbReference type="NCBI Taxonomy" id="2527983"/>
    <lineage>
        <taxon>Bacteria</taxon>
        <taxon>Pseudomonadati</taxon>
        <taxon>Planctomycetota</taxon>
        <taxon>Planctomycetia</taxon>
        <taxon>Planctomycetales</taxon>
        <taxon>Planctomycetaceae</taxon>
        <taxon>Caulifigura</taxon>
    </lineage>
</organism>
<accession>A0A517S9J3</accession>
<keyword evidence="2" id="KW-1185">Reference proteome</keyword>
<dbReference type="OrthoDB" id="9797435at2"/>
<reference evidence="1 2" key="1">
    <citation type="submission" date="2019-02" db="EMBL/GenBank/DDBJ databases">
        <title>Deep-cultivation of Planctomycetes and their phenomic and genomic characterization uncovers novel biology.</title>
        <authorList>
            <person name="Wiegand S."/>
            <person name="Jogler M."/>
            <person name="Boedeker C."/>
            <person name="Pinto D."/>
            <person name="Vollmers J."/>
            <person name="Rivas-Marin E."/>
            <person name="Kohn T."/>
            <person name="Peeters S.H."/>
            <person name="Heuer A."/>
            <person name="Rast P."/>
            <person name="Oberbeckmann S."/>
            <person name="Bunk B."/>
            <person name="Jeske O."/>
            <person name="Meyerdierks A."/>
            <person name="Storesund J.E."/>
            <person name="Kallscheuer N."/>
            <person name="Luecker S."/>
            <person name="Lage O.M."/>
            <person name="Pohl T."/>
            <person name="Merkel B.J."/>
            <person name="Hornburger P."/>
            <person name="Mueller R.-W."/>
            <person name="Bruemmer F."/>
            <person name="Labrenz M."/>
            <person name="Spormann A.M."/>
            <person name="Op den Camp H."/>
            <person name="Overmann J."/>
            <person name="Amann R."/>
            <person name="Jetten M.S.M."/>
            <person name="Mascher T."/>
            <person name="Medema M.H."/>
            <person name="Devos D.P."/>
            <person name="Kaster A.-K."/>
            <person name="Ovreas L."/>
            <person name="Rohde M."/>
            <person name="Galperin M.Y."/>
            <person name="Jogler C."/>
        </authorList>
    </citation>
    <scope>NUCLEOTIDE SEQUENCE [LARGE SCALE GENOMIC DNA]</scope>
    <source>
        <strain evidence="1 2">Pan44</strain>
    </source>
</reference>
<proteinExistence type="predicted"/>
<evidence type="ECO:0000313" key="1">
    <source>
        <dbReference type="EMBL" id="QDT52799.1"/>
    </source>
</evidence>
<dbReference type="KEGG" id="ccos:Pan44_08110"/>
<protein>
    <submittedName>
        <fullName evidence="1">Uncharacterized protein</fullName>
    </submittedName>
</protein>
<dbReference type="RefSeq" id="WP_145027455.1">
    <property type="nucleotide sequence ID" value="NZ_CP036271.1"/>
</dbReference>
<dbReference type="AlphaFoldDB" id="A0A517S9J3"/>
<dbReference type="EMBL" id="CP036271">
    <property type="protein sequence ID" value="QDT52799.1"/>
    <property type="molecule type" value="Genomic_DNA"/>
</dbReference>
<sequence>MKTNNSNKAAPVFEQRLHQIRISVWENTDGNGRTFFNTSLVRRYQAGQEWKESNQLTGASDVILAIEGLRMALDFVRKQDAGSRGQYDSGE</sequence>
<dbReference type="InParanoid" id="A0A517S9J3"/>
<gene>
    <name evidence="1" type="ORF">Pan44_08110</name>
</gene>